<accession>A0A2P4X9C5</accession>
<dbReference type="PANTHER" id="PTHR37984">
    <property type="entry name" value="PROTEIN CBG26694"/>
    <property type="match status" value="1"/>
</dbReference>
<dbReference type="Pfam" id="PF00665">
    <property type="entry name" value="rve"/>
    <property type="match status" value="1"/>
</dbReference>
<protein>
    <recommendedName>
        <fullName evidence="1">Integrase catalytic domain-containing protein</fullName>
    </recommendedName>
</protein>
<dbReference type="Proteomes" id="UP000237271">
    <property type="component" value="Unassembled WGS sequence"/>
</dbReference>
<dbReference type="Pfam" id="PF17921">
    <property type="entry name" value="Integrase_H2C2"/>
    <property type="match status" value="1"/>
</dbReference>
<evidence type="ECO:0000313" key="2">
    <source>
        <dbReference type="EMBL" id="POM62150.1"/>
    </source>
</evidence>
<keyword evidence="3" id="KW-1185">Reference proteome</keyword>
<comment type="caution">
    <text evidence="2">The sequence shown here is derived from an EMBL/GenBank/DDBJ whole genome shotgun (WGS) entry which is preliminary data.</text>
</comment>
<dbReference type="GO" id="GO:0003676">
    <property type="term" value="F:nucleic acid binding"/>
    <property type="evidence" value="ECO:0007669"/>
    <property type="project" value="InterPro"/>
</dbReference>
<name>A0A2P4X9C5_9STRA</name>
<dbReference type="AlphaFoldDB" id="A0A2P4X9C5"/>
<gene>
    <name evidence="2" type="ORF">PHPALM_28730</name>
</gene>
<dbReference type="OrthoDB" id="103115at2759"/>
<dbReference type="SUPFAM" id="SSF53098">
    <property type="entry name" value="Ribonuclease H-like"/>
    <property type="match status" value="1"/>
</dbReference>
<sequence>MKHVRDRLQRWAMRLCGLHYHIEHIAGDANVRADIVSRWHELSALRPMMDANFVFPTLEDIAEAQSTAGRERARLQVDLLEEDGVLGHRGQEAMSFALKDRFFIVKLKDKIAQFIRQCLLCKHFKGPRLIPRPYGPLLTPTERNEVVHWDFLSLGDSYGDSAYLLVVKDGLSHYCELFPCATPTAYVAAEVLMMWHAIFGTPKTLMSDQGSHFRNEMINHLATRLKIEQKFSPVYSPWLDGTVERLNRDVLQVLRALLLEYALDSHEWPYLLPAIQANLNHTPVRSLAGHSPVEVFTGLPASSALDVVVAPATEAAVV</sequence>
<dbReference type="InterPro" id="IPR036397">
    <property type="entry name" value="RNaseH_sf"/>
</dbReference>
<proteinExistence type="predicted"/>
<dbReference type="EMBL" id="NCKW01015647">
    <property type="protein sequence ID" value="POM62150.1"/>
    <property type="molecule type" value="Genomic_DNA"/>
</dbReference>
<dbReference type="GO" id="GO:0015074">
    <property type="term" value="P:DNA integration"/>
    <property type="evidence" value="ECO:0007669"/>
    <property type="project" value="InterPro"/>
</dbReference>
<reference evidence="2 3" key="1">
    <citation type="journal article" date="2017" name="Genome Biol. Evol.">
        <title>Phytophthora megakarya and P. palmivora, closely related causal agents of cacao black pod rot, underwent increases in genome sizes and gene numbers by different mechanisms.</title>
        <authorList>
            <person name="Ali S.S."/>
            <person name="Shao J."/>
            <person name="Lary D.J."/>
            <person name="Kronmiller B."/>
            <person name="Shen D."/>
            <person name="Strem M.D."/>
            <person name="Amoako-Attah I."/>
            <person name="Akrofi A.Y."/>
            <person name="Begoude B.A."/>
            <person name="Ten Hoopen G.M."/>
            <person name="Coulibaly K."/>
            <person name="Kebe B.I."/>
            <person name="Melnick R.L."/>
            <person name="Guiltinan M.J."/>
            <person name="Tyler B.M."/>
            <person name="Meinhardt L.W."/>
            <person name="Bailey B.A."/>
        </authorList>
    </citation>
    <scope>NUCLEOTIDE SEQUENCE [LARGE SCALE GENOMIC DNA]</scope>
    <source>
        <strain evidence="3">sbr112.9</strain>
    </source>
</reference>
<dbReference type="Gene3D" id="3.30.420.10">
    <property type="entry name" value="Ribonuclease H-like superfamily/Ribonuclease H"/>
    <property type="match status" value="1"/>
</dbReference>
<evidence type="ECO:0000313" key="3">
    <source>
        <dbReference type="Proteomes" id="UP000237271"/>
    </source>
</evidence>
<feature type="domain" description="Integrase catalytic" evidence="1">
    <location>
        <begin position="132"/>
        <end position="300"/>
    </location>
</feature>
<dbReference type="InterPro" id="IPR001584">
    <property type="entry name" value="Integrase_cat-core"/>
</dbReference>
<evidence type="ECO:0000259" key="1">
    <source>
        <dbReference type="PROSITE" id="PS50994"/>
    </source>
</evidence>
<dbReference type="InterPro" id="IPR012337">
    <property type="entry name" value="RNaseH-like_sf"/>
</dbReference>
<organism evidence="2 3">
    <name type="scientific">Phytophthora palmivora</name>
    <dbReference type="NCBI Taxonomy" id="4796"/>
    <lineage>
        <taxon>Eukaryota</taxon>
        <taxon>Sar</taxon>
        <taxon>Stramenopiles</taxon>
        <taxon>Oomycota</taxon>
        <taxon>Peronosporomycetes</taxon>
        <taxon>Peronosporales</taxon>
        <taxon>Peronosporaceae</taxon>
        <taxon>Phytophthora</taxon>
    </lineage>
</organism>
<dbReference type="PROSITE" id="PS50994">
    <property type="entry name" value="INTEGRASE"/>
    <property type="match status" value="1"/>
</dbReference>
<dbReference type="InterPro" id="IPR041588">
    <property type="entry name" value="Integrase_H2C2"/>
</dbReference>
<dbReference type="PANTHER" id="PTHR37984:SF5">
    <property type="entry name" value="PROTEIN NYNRIN-LIKE"/>
    <property type="match status" value="1"/>
</dbReference>
<dbReference type="InterPro" id="IPR050951">
    <property type="entry name" value="Retrovirus_Pol_polyprotein"/>
</dbReference>